<evidence type="ECO:0008006" key="4">
    <source>
        <dbReference type="Google" id="ProtNLM"/>
    </source>
</evidence>
<dbReference type="PROSITE" id="PS51257">
    <property type="entry name" value="PROKAR_LIPOPROTEIN"/>
    <property type="match status" value="1"/>
</dbReference>
<dbReference type="Proteomes" id="UP000231094">
    <property type="component" value="Unassembled WGS sequence"/>
</dbReference>
<comment type="caution">
    <text evidence="2">The sequence shown here is derived from an EMBL/GenBank/DDBJ whole genome shotgun (WGS) entry which is preliminary data.</text>
</comment>
<evidence type="ECO:0000313" key="2">
    <source>
        <dbReference type="EMBL" id="PIT60555.1"/>
    </source>
</evidence>
<reference evidence="2 3" key="1">
    <citation type="journal article" date="2017" name="MBio">
        <title>Type VI secretion-mediated competition in the bee gut microbiome.</title>
        <authorList>
            <person name="Steele M.I."/>
            <person name="Kwong W.K."/>
            <person name="Powell J.E."/>
            <person name="Whiteley M."/>
            <person name="Moran N.A."/>
        </authorList>
    </citation>
    <scope>NUCLEOTIDE SEQUENCE [LARGE SCALE GENOMIC DNA]</scope>
    <source>
        <strain evidence="2 3">PEB0171</strain>
    </source>
</reference>
<organism evidence="2 3">
    <name type="scientific">Snodgrassella alvi</name>
    <dbReference type="NCBI Taxonomy" id="1196083"/>
    <lineage>
        <taxon>Bacteria</taxon>
        <taxon>Pseudomonadati</taxon>
        <taxon>Pseudomonadota</taxon>
        <taxon>Betaproteobacteria</taxon>
        <taxon>Neisseriales</taxon>
        <taxon>Neisseriaceae</taxon>
        <taxon>Snodgrassella</taxon>
    </lineage>
</organism>
<evidence type="ECO:0000256" key="1">
    <source>
        <dbReference type="SAM" id="SignalP"/>
    </source>
</evidence>
<keyword evidence="1" id="KW-0732">Signal</keyword>
<dbReference type="RefSeq" id="WP_100117175.1">
    <property type="nucleotide sequence ID" value="NZ_JBNPAZ010000001.1"/>
</dbReference>
<gene>
    <name evidence="2" type="ORF">BHC47_01450</name>
</gene>
<dbReference type="AlphaFoldDB" id="A0A2N9Y1N5"/>
<sequence>MKKVFVPAVLLMLGLTGCASKNHHNAPAVQTPAPASTAVSAVPDRNTTNIDGRKEVFYLCGTGAAKTRLSAMYGLQGQNVVAAQVEYQGRLSPVMMRDPRDVNYNTFVSPEGITWRTAIATSDTVDKVGALGLLQPVKRVVNGVETIDPQIVTQNCVVDNTAPANTKTVKTTKTVTTKKVYKNKK</sequence>
<proteinExistence type="predicted"/>
<protein>
    <recommendedName>
        <fullName evidence="4">Lipoprotein</fullName>
    </recommendedName>
</protein>
<accession>A0A2N9Y1N5</accession>
<evidence type="ECO:0000313" key="3">
    <source>
        <dbReference type="Proteomes" id="UP000231094"/>
    </source>
</evidence>
<name>A0A2N9Y1N5_9NEIS</name>
<feature type="signal peptide" evidence="1">
    <location>
        <begin position="1"/>
        <end position="21"/>
    </location>
</feature>
<feature type="chain" id="PRO_5014822084" description="Lipoprotein" evidence="1">
    <location>
        <begin position="22"/>
        <end position="185"/>
    </location>
</feature>
<dbReference type="EMBL" id="MEIV01000077">
    <property type="protein sequence ID" value="PIT60555.1"/>
    <property type="molecule type" value="Genomic_DNA"/>
</dbReference>